<dbReference type="OrthoDB" id="3403088at2"/>
<gene>
    <name evidence="1" type="ORF">FHG89_26555</name>
</gene>
<keyword evidence="2" id="KW-1185">Reference proteome</keyword>
<dbReference type="EMBL" id="VDFY01000233">
    <property type="protein sequence ID" value="TNH23688.1"/>
    <property type="molecule type" value="Genomic_DNA"/>
</dbReference>
<proteinExistence type="predicted"/>
<sequence>MTVDTVDDLRDAWLATIAAADRASAQLHGAGPPGRRLPWQDAVTECWRALSLVYAGLAADREAGRPAGGMQQSSAGELLAALRAARVDADRAAALAARVRWRLGATEDRLRRTGIVADAVAARHFATAITRLDLVATRLAVGGCRIDRSLAALTSEPVALTSEPAAASTPHEPDCASTEEIARGCHVARALVIGRRRQEMIGRRR</sequence>
<protein>
    <submittedName>
        <fullName evidence="1">Uncharacterized protein</fullName>
    </submittedName>
</protein>
<comment type="caution">
    <text evidence="1">The sequence shown here is derived from an EMBL/GenBank/DDBJ whole genome shotgun (WGS) entry which is preliminary data.</text>
</comment>
<dbReference type="RefSeq" id="WP_139587141.1">
    <property type="nucleotide sequence ID" value="NZ_VDFY01000233.1"/>
</dbReference>
<organism evidence="1 2">
    <name type="scientific">Micromonospora orduensis</name>
    <dbReference type="NCBI Taxonomy" id="1420891"/>
    <lineage>
        <taxon>Bacteria</taxon>
        <taxon>Bacillati</taxon>
        <taxon>Actinomycetota</taxon>
        <taxon>Actinomycetes</taxon>
        <taxon>Micromonosporales</taxon>
        <taxon>Micromonosporaceae</taxon>
        <taxon>Micromonospora</taxon>
    </lineage>
</organism>
<dbReference type="AlphaFoldDB" id="A0A5C4QK47"/>
<dbReference type="Proteomes" id="UP000306145">
    <property type="component" value="Unassembled WGS sequence"/>
</dbReference>
<evidence type="ECO:0000313" key="2">
    <source>
        <dbReference type="Proteomes" id="UP000306145"/>
    </source>
</evidence>
<accession>A0A5C4QK47</accession>
<reference evidence="1 2" key="1">
    <citation type="submission" date="2019-06" db="EMBL/GenBank/DDBJ databases">
        <title>Micromonospora ordensis sp. nov., isolated from deep marine sediment.</title>
        <authorList>
            <person name="Veyisoglu A."/>
            <person name="Carro L."/>
            <person name="Klenk H.-P."/>
            <person name="Sahin N."/>
        </authorList>
    </citation>
    <scope>NUCLEOTIDE SEQUENCE [LARGE SCALE GENOMIC DNA]</scope>
    <source>
        <strain evidence="1 2">S2509</strain>
    </source>
</reference>
<name>A0A5C4QK47_9ACTN</name>
<evidence type="ECO:0000313" key="1">
    <source>
        <dbReference type="EMBL" id="TNH23688.1"/>
    </source>
</evidence>